<name>A0A8H7PIX8_9FUNG</name>
<evidence type="ECO:0000313" key="6">
    <source>
        <dbReference type="EMBL" id="KAG2174595.1"/>
    </source>
</evidence>
<feature type="signal peptide" evidence="4">
    <location>
        <begin position="1"/>
        <end position="20"/>
    </location>
</feature>
<evidence type="ECO:0000313" key="7">
    <source>
        <dbReference type="Proteomes" id="UP000612746"/>
    </source>
</evidence>
<dbReference type="PROSITE" id="PS51762">
    <property type="entry name" value="GH16_2"/>
    <property type="match status" value="1"/>
</dbReference>
<reference evidence="6" key="1">
    <citation type="submission" date="2020-12" db="EMBL/GenBank/DDBJ databases">
        <title>Metabolic potential, ecology and presence of endohyphal bacteria is reflected in genomic diversity of Mucoromycotina.</title>
        <authorList>
            <person name="Muszewska A."/>
            <person name="Okrasinska A."/>
            <person name="Steczkiewicz K."/>
            <person name="Drgas O."/>
            <person name="Orlowska M."/>
            <person name="Perlinska-Lenart U."/>
            <person name="Aleksandrzak-Piekarczyk T."/>
            <person name="Szatraj K."/>
            <person name="Zielenkiewicz U."/>
            <person name="Pilsyk S."/>
            <person name="Malc E."/>
            <person name="Mieczkowski P."/>
            <person name="Kruszewska J.S."/>
            <person name="Biernat P."/>
            <person name="Pawlowska J."/>
        </authorList>
    </citation>
    <scope>NUCLEOTIDE SEQUENCE</scope>
    <source>
        <strain evidence="6">WA0000051536</strain>
    </source>
</reference>
<keyword evidence="7" id="KW-1185">Reference proteome</keyword>
<dbReference type="SUPFAM" id="SSF49899">
    <property type="entry name" value="Concanavalin A-like lectins/glucanases"/>
    <property type="match status" value="1"/>
</dbReference>
<evidence type="ECO:0000256" key="1">
    <source>
        <dbReference type="ARBA" id="ARBA00022729"/>
    </source>
</evidence>
<dbReference type="InterPro" id="IPR000757">
    <property type="entry name" value="Beta-glucanase-like"/>
</dbReference>
<evidence type="ECO:0000259" key="5">
    <source>
        <dbReference type="PROSITE" id="PS51762"/>
    </source>
</evidence>
<dbReference type="InterPro" id="IPR013320">
    <property type="entry name" value="ConA-like_dom_sf"/>
</dbReference>
<evidence type="ECO:0000256" key="4">
    <source>
        <dbReference type="SAM" id="SignalP"/>
    </source>
</evidence>
<keyword evidence="2" id="KW-0378">Hydrolase</keyword>
<dbReference type="Pfam" id="PF00722">
    <property type="entry name" value="Glyco_hydro_16"/>
    <property type="match status" value="1"/>
</dbReference>
<keyword evidence="3" id="KW-0326">Glycosidase</keyword>
<organism evidence="6 7">
    <name type="scientific">Umbelopsis vinacea</name>
    <dbReference type="NCBI Taxonomy" id="44442"/>
    <lineage>
        <taxon>Eukaryota</taxon>
        <taxon>Fungi</taxon>
        <taxon>Fungi incertae sedis</taxon>
        <taxon>Mucoromycota</taxon>
        <taxon>Mucoromycotina</taxon>
        <taxon>Umbelopsidomycetes</taxon>
        <taxon>Umbelopsidales</taxon>
        <taxon>Umbelopsidaceae</taxon>
        <taxon>Umbelopsis</taxon>
    </lineage>
</organism>
<dbReference type="Proteomes" id="UP000612746">
    <property type="component" value="Unassembled WGS sequence"/>
</dbReference>
<dbReference type="AlphaFoldDB" id="A0A8H7PIX8"/>
<feature type="domain" description="GH16" evidence="5">
    <location>
        <begin position="131"/>
        <end position="369"/>
    </location>
</feature>
<gene>
    <name evidence="6" type="ORF">INT44_006858</name>
</gene>
<dbReference type="GO" id="GO:0004553">
    <property type="term" value="F:hydrolase activity, hydrolyzing O-glycosyl compounds"/>
    <property type="evidence" value="ECO:0007669"/>
    <property type="project" value="InterPro"/>
</dbReference>
<comment type="caution">
    <text evidence="6">The sequence shown here is derived from an EMBL/GenBank/DDBJ whole genome shotgun (WGS) entry which is preliminary data.</text>
</comment>
<dbReference type="InterPro" id="IPR050546">
    <property type="entry name" value="Glycosyl_Hydrlase_16"/>
</dbReference>
<dbReference type="GO" id="GO:0005975">
    <property type="term" value="P:carbohydrate metabolic process"/>
    <property type="evidence" value="ECO:0007669"/>
    <property type="project" value="InterPro"/>
</dbReference>
<protein>
    <recommendedName>
        <fullName evidence="5">GH16 domain-containing protein</fullName>
    </recommendedName>
</protein>
<dbReference type="PANTHER" id="PTHR10963">
    <property type="entry name" value="GLYCOSYL HYDROLASE-RELATED"/>
    <property type="match status" value="1"/>
</dbReference>
<proteinExistence type="predicted"/>
<accession>A0A8H7PIX8</accession>
<sequence>MRLSSIATFTLAALVASSSAATLVARSSCKTDNDCPGVTCCNLSTLQCVNDPNGTICDIAPKTTKKTTTTKKATTTTKKATTTTKKTTTTTKKITTTTKKTTTKTTTTTKKPTTTTTTTTATATASYGPLHPAPMNPKPTCRSYTENFNSPVIIEADDWAPQSTSVDMVNISGSRNAYSVKNGILTLRMLPPTFDKNGKQITEGVASTIDMAFKMQYGNVEIRVKANPVAGAVSTFNTMSDSKDEIDIEISPNFFNNRGPTYFESNYFSKERMTGPNGVDHEYYPNIGFNTSADFHVYRIEWYPDHLTWIVDGHVVRTLNKADTQSGSDFNYPMDVSRLEIGIWDAGFQNSGWGGGPINWHQYTELDAQFDYIKLNCALQVECNPEYNHVIGPRTTTSALAAVKNADSHSKSQVGDKLANGIVIGHHASPGSAKYHH</sequence>
<dbReference type="OrthoDB" id="4781at2759"/>
<feature type="chain" id="PRO_5034412499" description="GH16 domain-containing protein" evidence="4">
    <location>
        <begin position="21"/>
        <end position="437"/>
    </location>
</feature>
<keyword evidence="1 4" id="KW-0732">Signal</keyword>
<dbReference type="Gene3D" id="2.60.120.200">
    <property type="match status" value="1"/>
</dbReference>
<evidence type="ECO:0000256" key="3">
    <source>
        <dbReference type="ARBA" id="ARBA00023295"/>
    </source>
</evidence>
<dbReference type="EMBL" id="JAEPRA010000016">
    <property type="protein sequence ID" value="KAG2174595.1"/>
    <property type="molecule type" value="Genomic_DNA"/>
</dbReference>
<dbReference type="PANTHER" id="PTHR10963:SF22">
    <property type="entry name" value="GLYCOSIDASE CRH2-RELATED"/>
    <property type="match status" value="1"/>
</dbReference>
<evidence type="ECO:0000256" key="2">
    <source>
        <dbReference type="ARBA" id="ARBA00022801"/>
    </source>
</evidence>